<evidence type="ECO:0000313" key="2">
    <source>
        <dbReference type="Proteomes" id="UP000261032"/>
    </source>
</evidence>
<protein>
    <submittedName>
        <fullName evidence="1">Uncharacterized protein</fullName>
    </submittedName>
</protein>
<dbReference type="EMBL" id="QUSL01000011">
    <property type="protein sequence ID" value="RGD85457.1"/>
    <property type="molecule type" value="Genomic_DNA"/>
</dbReference>
<reference evidence="1 2" key="1">
    <citation type="submission" date="2018-08" db="EMBL/GenBank/DDBJ databases">
        <title>A genome reference for cultivated species of the human gut microbiota.</title>
        <authorList>
            <person name="Zou Y."/>
            <person name="Xue W."/>
            <person name="Luo G."/>
        </authorList>
    </citation>
    <scope>NUCLEOTIDE SEQUENCE [LARGE SCALE GENOMIC DNA]</scope>
    <source>
        <strain evidence="1 2">OM06-4</strain>
    </source>
</reference>
<gene>
    <name evidence="1" type="ORF">DXB93_08785</name>
</gene>
<organism evidence="1 2">
    <name type="scientific">Thomasclavelia ramosa</name>
    <dbReference type="NCBI Taxonomy" id="1547"/>
    <lineage>
        <taxon>Bacteria</taxon>
        <taxon>Bacillati</taxon>
        <taxon>Bacillota</taxon>
        <taxon>Erysipelotrichia</taxon>
        <taxon>Erysipelotrichales</taxon>
        <taxon>Coprobacillaceae</taxon>
        <taxon>Thomasclavelia</taxon>
    </lineage>
</organism>
<evidence type="ECO:0000313" key="1">
    <source>
        <dbReference type="EMBL" id="RGD85457.1"/>
    </source>
</evidence>
<name>A0A3E3EEL2_9FIRM</name>
<dbReference type="Proteomes" id="UP000261032">
    <property type="component" value="Unassembled WGS sequence"/>
</dbReference>
<dbReference type="RefSeq" id="WP_003535614.1">
    <property type="nucleotide sequence ID" value="NZ_JAJCPA010000012.1"/>
</dbReference>
<comment type="caution">
    <text evidence="1">The sequence shown here is derived from an EMBL/GenBank/DDBJ whole genome shotgun (WGS) entry which is preliminary data.</text>
</comment>
<dbReference type="AlphaFoldDB" id="A0A3E3EEL2"/>
<accession>A0A3E3EEL2</accession>
<proteinExistence type="predicted"/>
<sequence length="66" mass="7734">MAIIILIIKDNTNKVVFISSKQGLSNKIKNFYLDQYINKLIDKNINLVLYLASIIITEKNYDNYYC</sequence>